<comment type="subcellular location">
    <subcellularLocation>
        <location evidence="1">Cell membrane</location>
        <topology evidence="1">Single-pass type III membrane protein</topology>
    </subcellularLocation>
    <subcellularLocation>
        <location evidence="2">Cytoplasmic vesicle membrane</location>
        <topology evidence="2">Single-pass type III membrane protein</topology>
    </subcellularLocation>
</comment>
<dbReference type="InterPro" id="IPR043243">
    <property type="entry name" value="SMAGP"/>
</dbReference>
<name>A0ABI7ZNJ8_FELCA</name>
<evidence type="ECO:0000256" key="3">
    <source>
        <dbReference type="ARBA" id="ARBA00010017"/>
    </source>
</evidence>
<reference evidence="11 12" key="1">
    <citation type="submission" date="2021-02" db="EMBL/GenBank/DDBJ databases">
        <title>Safari Cat Assemblies.</title>
        <authorList>
            <person name="Bredemeyer K.R."/>
            <person name="Murphy W.J."/>
        </authorList>
    </citation>
    <scope>NUCLEOTIDE SEQUENCE [LARGE SCALE GENOMIC DNA]</scope>
</reference>
<dbReference type="PANTHER" id="PTHR47394">
    <property type="entry name" value="SMALL CELL ADHESION GLYCOPROTEIN"/>
    <property type="match status" value="1"/>
</dbReference>
<keyword evidence="7 10" id="KW-0472">Membrane</keyword>
<evidence type="ECO:0000256" key="6">
    <source>
        <dbReference type="ARBA" id="ARBA00022989"/>
    </source>
</evidence>
<evidence type="ECO:0000256" key="9">
    <source>
        <dbReference type="SAM" id="MobiDB-lite"/>
    </source>
</evidence>
<accession>A0ABI7ZNJ8</accession>
<evidence type="ECO:0000256" key="5">
    <source>
        <dbReference type="ARBA" id="ARBA00022692"/>
    </source>
</evidence>
<dbReference type="Proteomes" id="UP000823872">
    <property type="component" value="Chromosome B4"/>
</dbReference>
<keyword evidence="6 10" id="KW-1133">Transmembrane helix</keyword>
<evidence type="ECO:0000256" key="4">
    <source>
        <dbReference type="ARBA" id="ARBA00022475"/>
    </source>
</evidence>
<dbReference type="GeneTree" id="ENSGT00390000010077"/>
<evidence type="ECO:0000256" key="2">
    <source>
        <dbReference type="ARBA" id="ARBA00004497"/>
    </source>
</evidence>
<feature type="region of interest" description="Disordered" evidence="9">
    <location>
        <begin position="1"/>
        <end position="210"/>
    </location>
</feature>
<evidence type="ECO:0000313" key="11">
    <source>
        <dbReference type="Ensembl" id="ENSFCTP00005048718.1"/>
    </source>
</evidence>
<feature type="compositionally biased region" description="Pro residues" evidence="9">
    <location>
        <begin position="86"/>
        <end position="109"/>
    </location>
</feature>
<dbReference type="Ensembl" id="ENSFCTT00005067819.1">
    <property type="protein sequence ID" value="ENSFCTP00005048718.1"/>
    <property type="gene ID" value="ENSFCTG00005023690.1"/>
</dbReference>
<keyword evidence="12" id="KW-1185">Reference proteome</keyword>
<keyword evidence="5 10" id="KW-0812">Transmembrane</keyword>
<dbReference type="PANTHER" id="PTHR47394:SF1">
    <property type="entry name" value="SMALL CELL ADHESION GLYCOPROTEIN"/>
    <property type="match status" value="1"/>
</dbReference>
<comment type="similarity">
    <text evidence="3">Belongs to the SMAGP family.</text>
</comment>
<keyword evidence="4" id="KW-1003">Cell membrane</keyword>
<sequence length="318" mass="33651">FSAFAGSSNSVDRGKADRSQLSQFRSHAVWSLGTREEAAPDGEESDNRTRKSSLSSRGSSGGRAGRGNLQRAVSLLFSCPTQSAGPPTPTPGRPPQLAPRPGPRLPPARCPSAALGESPPFPPPGEFKRTRGAAPGPFRGSPSDWEGEHAEEGTWGGREARPNPGAASTRQSPRPRERRQPRAAGASRRGRSETPAPDGRSHAPRAAPGAVCRSALSPLAAMTSLLTTPSPGEEPMTTPILQATEALSPKAEASTALIAVVITVVFLTLLSVVILIFFYLYKNKGSYVTYEPAEGEPSAILQMESDSAKGREKEEYFI</sequence>
<organism evidence="11 12">
    <name type="scientific">Felis catus</name>
    <name type="common">Cat</name>
    <name type="synonym">Felis silvestris catus</name>
    <dbReference type="NCBI Taxonomy" id="9685"/>
    <lineage>
        <taxon>Eukaryota</taxon>
        <taxon>Metazoa</taxon>
        <taxon>Chordata</taxon>
        <taxon>Craniata</taxon>
        <taxon>Vertebrata</taxon>
        <taxon>Euteleostomi</taxon>
        <taxon>Mammalia</taxon>
        <taxon>Eutheria</taxon>
        <taxon>Laurasiatheria</taxon>
        <taxon>Carnivora</taxon>
        <taxon>Feliformia</taxon>
        <taxon>Felidae</taxon>
        <taxon>Felinae</taxon>
        <taxon>Felis</taxon>
    </lineage>
</organism>
<evidence type="ECO:0008006" key="13">
    <source>
        <dbReference type="Google" id="ProtNLM"/>
    </source>
</evidence>
<evidence type="ECO:0000256" key="7">
    <source>
        <dbReference type="ARBA" id="ARBA00023136"/>
    </source>
</evidence>
<keyword evidence="8" id="KW-0968">Cytoplasmic vesicle</keyword>
<proteinExistence type="inferred from homology"/>
<evidence type="ECO:0000256" key="8">
    <source>
        <dbReference type="ARBA" id="ARBA00023329"/>
    </source>
</evidence>
<reference evidence="11" key="2">
    <citation type="submission" date="2025-08" db="UniProtKB">
        <authorList>
            <consortium name="Ensembl"/>
        </authorList>
    </citation>
    <scope>IDENTIFICATION</scope>
    <source>
        <strain evidence="11">breed Abyssinian</strain>
    </source>
</reference>
<evidence type="ECO:0000256" key="1">
    <source>
        <dbReference type="ARBA" id="ARBA00004361"/>
    </source>
</evidence>
<evidence type="ECO:0000313" key="12">
    <source>
        <dbReference type="Proteomes" id="UP000823872"/>
    </source>
</evidence>
<feature type="compositionally biased region" description="Polar residues" evidence="9">
    <location>
        <begin position="1"/>
        <end position="11"/>
    </location>
</feature>
<feature type="transmembrane region" description="Helical" evidence="10">
    <location>
        <begin position="256"/>
        <end position="281"/>
    </location>
</feature>
<reference evidence="11" key="3">
    <citation type="submission" date="2025-09" db="UniProtKB">
        <authorList>
            <consortium name="Ensembl"/>
        </authorList>
    </citation>
    <scope>IDENTIFICATION</scope>
    <source>
        <strain evidence="11">breed Abyssinian</strain>
    </source>
</reference>
<protein>
    <recommendedName>
        <fullName evidence="13">Small cell adhesion glycoprotein</fullName>
    </recommendedName>
</protein>
<evidence type="ECO:0000256" key="10">
    <source>
        <dbReference type="SAM" id="Phobius"/>
    </source>
</evidence>